<evidence type="ECO:0000313" key="3">
    <source>
        <dbReference type="EMBL" id="QBK31340.1"/>
    </source>
</evidence>
<organism evidence="3 4">
    <name type="scientific">Roseitalea porphyridii</name>
    <dbReference type="NCBI Taxonomy" id="1852022"/>
    <lineage>
        <taxon>Bacteria</taxon>
        <taxon>Pseudomonadati</taxon>
        <taxon>Pseudomonadota</taxon>
        <taxon>Alphaproteobacteria</taxon>
        <taxon>Hyphomicrobiales</taxon>
        <taxon>Ahrensiaceae</taxon>
        <taxon>Roseitalea</taxon>
    </lineage>
</organism>
<evidence type="ECO:0000259" key="2">
    <source>
        <dbReference type="Pfam" id="PF08327"/>
    </source>
</evidence>
<dbReference type="Gene3D" id="3.30.530.20">
    <property type="match status" value="1"/>
</dbReference>
<evidence type="ECO:0000313" key="4">
    <source>
        <dbReference type="Proteomes" id="UP000293719"/>
    </source>
</evidence>
<accession>A0A4P6V485</accession>
<dbReference type="Pfam" id="PF08327">
    <property type="entry name" value="AHSA1"/>
    <property type="match status" value="1"/>
</dbReference>
<feature type="domain" description="Activator of Hsp90 ATPase homologue 1/2-like C-terminal" evidence="2">
    <location>
        <begin position="1"/>
        <end position="50"/>
    </location>
</feature>
<dbReference type="AlphaFoldDB" id="A0A4P6V485"/>
<proteinExistence type="inferred from homology"/>
<gene>
    <name evidence="3" type="ORF">E0E05_12445</name>
</gene>
<dbReference type="KEGG" id="rpod:E0E05_12445"/>
<protein>
    <recommendedName>
        <fullName evidence="2">Activator of Hsp90 ATPase homologue 1/2-like C-terminal domain-containing protein</fullName>
    </recommendedName>
</protein>
<sequence>MEMTLEPLPGDRTRQTVRQTFKSAEARDAILKMGAEQGWTGSFAKLDGLVAELAR</sequence>
<dbReference type="Proteomes" id="UP000293719">
    <property type="component" value="Chromosome"/>
</dbReference>
<comment type="similarity">
    <text evidence="1">Belongs to the AHA1 family.</text>
</comment>
<keyword evidence="4" id="KW-1185">Reference proteome</keyword>
<dbReference type="EMBL" id="CP036532">
    <property type="protein sequence ID" value="QBK31340.1"/>
    <property type="molecule type" value="Genomic_DNA"/>
</dbReference>
<reference evidence="3 4" key="1">
    <citation type="journal article" date="2017" name="Int. J. Syst. Evol. Microbiol.">
        <title>Roseitalea porphyridii gen. nov., sp. nov., isolated from a red alga, and reclassification of Hoeflea suaedae Chung et al. 2013 as Pseudohoeflea suaedae gen. nov., comb. nov.</title>
        <authorList>
            <person name="Hyeon J.W."/>
            <person name="Jeong S.E."/>
            <person name="Baek K."/>
            <person name="Jeon C.O."/>
        </authorList>
    </citation>
    <scope>NUCLEOTIDE SEQUENCE [LARGE SCALE GENOMIC DNA]</scope>
    <source>
        <strain evidence="3 4">MA7-20</strain>
    </source>
</reference>
<name>A0A4P6V485_9HYPH</name>
<dbReference type="SUPFAM" id="SSF55961">
    <property type="entry name" value="Bet v1-like"/>
    <property type="match status" value="1"/>
</dbReference>
<dbReference type="InterPro" id="IPR013538">
    <property type="entry name" value="ASHA1/2-like_C"/>
</dbReference>
<dbReference type="InterPro" id="IPR023393">
    <property type="entry name" value="START-like_dom_sf"/>
</dbReference>
<evidence type="ECO:0000256" key="1">
    <source>
        <dbReference type="ARBA" id="ARBA00006817"/>
    </source>
</evidence>